<dbReference type="InterPro" id="IPR033524">
    <property type="entry name" value="Glu/Leu/Phe/Val_DH_AS"/>
</dbReference>
<dbReference type="InterPro" id="IPR006095">
    <property type="entry name" value="Glu/Leu/Phe/Val/Trp_DH"/>
</dbReference>
<evidence type="ECO:0000256" key="1">
    <source>
        <dbReference type="ARBA" id="ARBA00006382"/>
    </source>
</evidence>
<dbReference type="InterPro" id="IPR036291">
    <property type="entry name" value="NAD(P)-bd_dom_sf"/>
</dbReference>
<dbReference type="InterPro" id="IPR046346">
    <property type="entry name" value="Aminoacid_DH-like_N_sf"/>
</dbReference>
<dbReference type="EMBL" id="LOED01000002">
    <property type="protein sequence ID" value="KXG78604.1"/>
    <property type="molecule type" value="Genomic_DNA"/>
</dbReference>
<dbReference type="PANTHER" id="PTHR42722:SF1">
    <property type="entry name" value="VALINE DEHYDROGENASE"/>
    <property type="match status" value="1"/>
</dbReference>
<feature type="active site" description="Proton donor/acceptor" evidence="4">
    <location>
        <position position="80"/>
    </location>
</feature>
<dbReference type="InterPro" id="IPR006097">
    <property type="entry name" value="Glu/Leu/Phe/Val/Trp_DH_dimer"/>
</dbReference>
<dbReference type="FunFam" id="3.40.50.10860:FF:000010">
    <property type="entry name" value="Leucine dehydrogenase"/>
    <property type="match status" value="1"/>
</dbReference>
<dbReference type="EC" id="1.4.1.9" evidence="8"/>
<dbReference type="PROSITE" id="PS00074">
    <property type="entry name" value="GLFV_DEHYDROGENASE"/>
    <property type="match status" value="1"/>
</dbReference>
<dbReference type="AlphaFoldDB" id="A0A140LDH9"/>
<dbReference type="InterPro" id="IPR016211">
    <property type="entry name" value="Glu/Phe/Leu/Val/Trp_DH_bac/arc"/>
</dbReference>
<dbReference type="InterPro" id="IPR006096">
    <property type="entry name" value="Glu/Leu/Phe/Val/Trp_DH_C"/>
</dbReference>
<keyword evidence="3 5" id="KW-0520">NAD</keyword>
<dbReference type="GO" id="GO:0050049">
    <property type="term" value="F:L-leucine dehydrogenase activity"/>
    <property type="evidence" value="ECO:0007669"/>
    <property type="project" value="UniProtKB-EC"/>
</dbReference>
<evidence type="ECO:0000256" key="3">
    <source>
        <dbReference type="ARBA" id="ARBA00023027"/>
    </source>
</evidence>
<evidence type="ECO:0000256" key="6">
    <source>
        <dbReference type="RuleBase" id="RU004417"/>
    </source>
</evidence>
<keyword evidence="2 6" id="KW-0560">Oxidoreductase</keyword>
<dbReference type="GO" id="GO:0000166">
    <property type="term" value="F:nucleotide binding"/>
    <property type="evidence" value="ECO:0007669"/>
    <property type="project" value="UniProtKB-KW"/>
</dbReference>
<sequence>MEIFKVIGEMGHEEVVFCNDPESGLKAIIAVHNTNLGPALGGCRMWSYDSEEDAIRDVLRLSRGMTYKNAMMNLPLGGGKSVIIGDPRKDKSEKLFRAFGKFVNSLGGKYITAEDVGTCPEDMRYVAQETSYVAGLDGKSGDPSPITAFGVFLGIKACCEWVYGNDDLKGKVVAIQGLGHVGMELVRLLTEAGAKLVVTDIYSDRIDEAKEKYGVEAVDPDKIFDVACDIFAPCALGAVINENTVDRLRCKIVAGAANNQLKDESFAERLAKRGILYAPDYVINGGGVINVSIEVSGEIYSRELVNEKLKIIPKRLKEVFEFAEKEKVTTARAADMIAERIFMKKFNQIS</sequence>
<dbReference type="PIRSF" id="PIRSF000188">
    <property type="entry name" value="Phe_leu_dh"/>
    <property type="match status" value="1"/>
</dbReference>
<dbReference type="SUPFAM" id="SSF53223">
    <property type="entry name" value="Aminoacid dehydrogenase-like, N-terminal domain"/>
    <property type="match status" value="1"/>
</dbReference>
<evidence type="ECO:0000256" key="5">
    <source>
        <dbReference type="PIRSR" id="PIRSR000188-2"/>
    </source>
</evidence>
<dbReference type="SUPFAM" id="SSF51735">
    <property type="entry name" value="NAD(P)-binding Rossmann-fold domains"/>
    <property type="match status" value="1"/>
</dbReference>
<evidence type="ECO:0000256" key="2">
    <source>
        <dbReference type="ARBA" id="ARBA00023002"/>
    </source>
</evidence>
<reference evidence="8 9" key="1">
    <citation type="submission" date="2015-12" db="EMBL/GenBank/DDBJ databases">
        <title>Draft genome sequnece of Fervidicola ferrireducens strain Y170.</title>
        <authorList>
            <person name="Patel B.K."/>
        </authorList>
    </citation>
    <scope>NUCLEOTIDE SEQUENCE [LARGE SCALE GENOMIC DNA]</scope>
    <source>
        <strain evidence="8 9">Y170</strain>
    </source>
</reference>
<feature type="binding site" evidence="5">
    <location>
        <begin position="177"/>
        <end position="182"/>
    </location>
    <ligand>
        <name>NAD(+)</name>
        <dbReference type="ChEBI" id="CHEBI:57540"/>
    </ligand>
</feature>
<evidence type="ECO:0000313" key="8">
    <source>
        <dbReference type="EMBL" id="KXG78604.1"/>
    </source>
</evidence>
<feature type="domain" description="Glutamate/phenylalanine/leucine/valine/L-tryptophan dehydrogenase C-terminal" evidence="7">
    <location>
        <begin position="141"/>
        <end position="350"/>
    </location>
</feature>
<dbReference type="OrthoDB" id="9803297at2"/>
<comment type="similarity">
    <text evidence="1 6">Belongs to the Glu/Leu/Phe/Val dehydrogenases family.</text>
</comment>
<dbReference type="Proteomes" id="UP000070427">
    <property type="component" value="Unassembled WGS sequence"/>
</dbReference>
<dbReference type="RefSeq" id="WP_066351327.1">
    <property type="nucleotide sequence ID" value="NZ_LOED01000002.1"/>
</dbReference>
<dbReference type="STRING" id="520764.AN618_03600"/>
<comment type="caution">
    <text evidence="8">The sequence shown here is derived from an EMBL/GenBank/DDBJ whole genome shotgun (WGS) entry which is preliminary data.</text>
</comment>
<accession>A0A140LDH9</accession>
<dbReference type="Pfam" id="PF00208">
    <property type="entry name" value="ELFV_dehydrog"/>
    <property type="match status" value="1"/>
</dbReference>
<dbReference type="PRINTS" id="PR00082">
    <property type="entry name" value="GLFDHDRGNASE"/>
</dbReference>
<dbReference type="PATRIC" id="fig|520764.3.peg.383"/>
<evidence type="ECO:0000259" key="7">
    <source>
        <dbReference type="SMART" id="SM00839"/>
    </source>
</evidence>
<protein>
    <submittedName>
        <fullName evidence="8">Leucine dehydrogenase</fullName>
        <ecNumber evidence="8">1.4.1.9</ecNumber>
    </submittedName>
</protein>
<dbReference type="InParanoid" id="A0A140LDH9"/>
<evidence type="ECO:0000313" key="9">
    <source>
        <dbReference type="Proteomes" id="UP000070427"/>
    </source>
</evidence>
<dbReference type="GO" id="GO:0006520">
    <property type="term" value="P:amino acid metabolic process"/>
    <property type="evidence" value="ECO:0007669"/>
    <property type="project" value="InterPro"/>
</dbReference>
<dbReference type="Pfam" id="PF02812">
    <property type="entry name" value="ELFV_dehydrog_N"/>
    <property type="match status" value="1"/>
</dbReference>
<name>A0A140LDH9_9FIRM</name>
<gene>
    <name evidence="8" type="primary">ldh_2</name>
    <name evidence="8" type="ORF">AN618_03600</name>
</gene>
<proteinExistence type="inferred from homology"/>
<dbReference type="PANTHER" id="PTHR42722">
    <property type="entry name" value="LEUCINE DEHYDROGENASE"/>
    <property type="match status" value="1"/>
</dbReference>
<evidence type="ECO:0000256" key="4">
    <source>
        <dbReference type="PIRSR" id="PIRSR000188-1"/>
    </source>
</evidence>
<keyword evidence="9" id="KW-1185">Reference proteome</keyword>
<keyword evidence="5" id="KW-0547">Nucleotide-binding</keyword>
<dbReference type="CDD" id="cd01075">
    <property type="entry name" value="NAD_bind_Leu_Phe_Val_DH"/>
    <property type="match status" value="1"/>
</dbReference>
<dbReference type="SMART" id="SM00839">
    <property type="entry name" value="ELFV_dehydrog"/>
    <property type="match status" value="1"/>
</dbReference>
<dbReference type="Gene3D" id="3.40.50.10860">
    <property type="entry name" value="Leucine Dehydrogenase, chain A, domain 1"/>
    <property type="match status" value="1"/>
</dbReference>
<dbReference type="Gene3D" id="3.40.50.720">
    <property type="entry name" value="NAD(P)-binding Rossmann-like Domain"/>
    <property type="match status" value="1"/>
</dbReference>
<organism evidence="8 9">
    <name type="scientific">Fervidicola ferrireducens</name>
    <dbReference type="NCBI Taxonomy" id="520764"/>
    <lineage>
        <taxon>Bacteria</taxon>
        <taxon>Bacillati</taxon>
        <taxon>Bacillota</taxon>
        <taxon>Clostridia</taxon>
        <taxon>Thermosediminibacterales</taxon>
        <taxon>Thermosediminibacteraceae</taxon>
        <taxon>Fervidicola</taxon>
    </lineage>
</organism>